<dbReference type="InterPro" id="IPR050267">
    <property type="entry name" value="Anti-sigma-factor_SerPK"/>
</dbReference>
<feature type="domain" description="STAS" evidence="1">
    <location>
        <begin position="1"/>
        <end position="100"/>
    </location>
</feature>
<dbReference type="PROSITE" id="PS50801">
    <property type="entry name" value="STAS"/>
    <property type="match status" value="1"/>
</dbReference>
<dbReference type="SUPFAM" id="SSF52091">
    <property type="entry name" value="SpoIIaa-like"/>
    <property type="match status" value="1"/>
</dbReference>
<dbReference type="PANTHER" id="PTHR35526">
    <property type="entry name" value="ANTI-SIGMA-F FACTOR RSBW-RELATED"/>
    <property type="match status" value="1"/>
</dbReference>
<accession>A0ABQ0NIK6</accession>
<dbReference type="Gene3D" id="3.30.750.24">
    <property type="entry name" value="STAS domain"/>
    <property type="match status" value="1"/>
</dbReference>
<proteinExistence type="predicted"/>
<dbReference type="EMBL" id="BFCH01000007">
    <property type="protein sequence ID" value="GBG36691.1"/>
    <property type="molecule type" value="Genomic_DNA"/>
</dbReference>
<evidence type="ECO:0000259" key="1">
    <source>
        <dbReference type="PROSITE" id="PS50801"/>
    </source>
</evidence>
<dbReference type="InterPro" id="IPR036890">
    <property type="entry name" value="HATPase_C_sf"/>
</dbReference>
<dbReference type="InterPro" id="IPR002645">
    <property type="entry name" value="STAS_dom"/>
</dbReference>
<dbReference type="Proteomes" id="UP000245060">
    <property type="component" value="Unassembled WGS sequence"/>
</dbReference>
<dbReference type="PANTHER" id="PTHR35526:SF3">
    <property type="entry name" value="ANTI-SIGMA-F FACTOR RSBW"/>
    <property type="match status" value="1"/>
</dbReference>
<protein>
    <submittedName>
        <fullName evidence="2">Sulfate transporter</fullName>
    </submittedName>
</protein>
<dbReference type="Gene3D" id="3.30.565.10">
    <property type="entry name" value="Histidine kinase-like ATPase, C-terminal domain"/>
    <property type="match status" value="1"/>
</dbReference>
<evidence type="ECO:0000313" key="2">
    <source>
        <dbReference type="EMBL" id="GBG36691.1"/>
    </source>
</evidence>
<reference evidence="3" key="1">
    <citation type="submission" date="2018-04" db="EMBL/GenBank/DDBJ databases">
        <title>Draft genome sequence of Mycobacterium montefiorense isolated from Japanese black salamander.</title>
        <authorList>
            <person name="Fukano H."/>
            <person name="Yoshida M."/>
            <person name="Shimizu A."/>
            <person name="Iwao H."/>
            <person name="Kurata O."/>
            <person name="Katayama Y."/>
            <person name="Omatsu T."/>
            <person name="Mizutani T."/>
            <person name="Wada S."/>
            <person name="Hoshino Y."/>
        </authorList>
    </citation>
    <scope>NUCLEOTIDE SEQUENCE [LARGE SCALE GENOMIC DNA]</scope>
    <source>
        <strain evidence="3">BS</strain>
    </source>
</reference>
<comment type="caution">
    <text evidence="2">The sequence shown here is derived from an EMBL/GenBank/DDBJ whole genome shotgun (WGS) entry which is preliminary data.</text>
</comment>
<organism evidence="2 3">
    <name type="scientific">Mycobacterium montefiorense</name>
    <dbReference type="NCBI Taxonomy" id="154654"/>
    <lineage>
        <taxon>Bacteria</taxon>
        <taxon>Bacillati</taxon>
        <taxon>Actinomycetota</taxon>
        <taxon>Actinomycetes</taxon>
        <taxon>Mycobacteriales</taxon>
        <taxon>Mycobacteriaceae</taxon>
        <taxon>Mycobacterium</taxon>
        <taxon>Mycobacterium simiae complex</taxon>
    </lineage>
</organism>
<name>A0ABQ0NIK6_9MYCO</name>
<sequence>MVLTATGVLDSTSYRALRDVVIKAALDEPRAVIVDVDDLFVPSESAWSVFTSARWHVSTWPGVPILLVCGNRLSQRALTANGVSRYVPVHGDRGSALGDALVRSVDGRRRERTRLPARAVSTGLARALIAESLHAWAQNRLIVNAGTVASVFVQNVLDHTDSAPVLIVESCRDTVTVAVEDESFQPAGRLESENGAVTLSGLSIVSALCRAWGSTPMPSGKTVWAQVGRENQL</sequence>
<keyword evidence="3" id="KW-1185">Reference proteome</keyword>
<gene>
    <name evidence="2" type="ORF">MmonteBS_10630</name>
</gene>
<dbReference type="InterPro" id="IPR036513">
    <property type="entry name" value="STAS_dom_sf"/>
</dbReference>
<evidence type="ECO:0000313" key="3">
    <source>
        <dbReference type="Proteomes" id="UP000245060"/>
    </source>
</evidence>